<evidence type="ECO:0000256" key="9">
    <source>
        <dbReference type="ARBA" id="ARBA00023303"/>
    </source>
</evidence>
<feature type="transmembrane region" description="Helical" evidence="10">
    <location>
        <begin position="88"/>
        <end position="107"/>
    </location>
</feature>
<comment type="caution">
    <text evidence="11">The sequence shown here is derived from an EMBL/GenBank/DDBJ whole genome shotgun (WGS) entry which is preliminary data.</text>
</comment>
<organism evidence="11 12">
    <name type="scientific">Mobilitalea sibirica</name>
    <dbReference type="NCBI Taxonomy" id="1462919"/>
    <lineage>
        <taxon>Bacteria</taxon>
        <taxon>Bacillati</taxon>
        <taxon>Bacillota</taxon>
        <taxon>Clostridia</taxon>
        <taxon>Lachnospirales</taxon>
        <taxon>Lachnospiraceae</taxon>
        <taxon>Mobilitalea</taxon>
    </lineage>
</organism>
<dbReference type="CDD" id="cd00400">
    <property type="entry name" value="Voltage_gated_ClC"/>
    <property type="match status" value="1"/>
</dbReference>
<accession>A0A8J7H0J1</accession>
<feature type="transmembrane region" description="Helical" evidence="10">
    <location>
        <begin position="344"/>
        <end position="369"/>
    </location>
</feature>
<keyword evidence="2" id="KW-0813">Transport</keyword>
<dbReference type="InterPro" id="IPR001807">
    <property type="entry name" value="ClC"/>
</dbReference>
<dbReference type="PANTHER" id="PTHR43427:SF6">
    <property type="entry name" value="CHLORIDE CHANNEL PROTEIN CLC-E"/>
    <property type="match status" value="1"/>
</dbReference>
<keyword evidence="5" id="KW-0406">Ion transport</keyword>
<evidence type="ECO:0000256" key="10">
    <source>
        <dbReference type="SAM" id="Phobius"/>
    </source>
</evidence>
<feature type="transmembrane region" description="Helical" evidence="10">
    <location>
        <begin position="146"/>
        <end position="174"/>
    </location>
</feature>
<dbReference type="InterPro" id="IPR050368">
    <property type="entry name" value="ClC-type_chloride_channel"/>
</dbReference>
<feature type="transmembrane region" description="Helical" evidence="10">
    <location>
        <begin position="219"/>
        <end position="238"/>
    </location>
</feature>
<gene>
    <name evidence="11" type="ORF">I5677_01975</name>
</gene>
<keyword evidence="6 10" id="KW-0472">Membrane</keyword>
<evidence type="ECO:0000256" key="1">
    <source>
        <dbReference type="ARBA" id="ARBA00004141"/>
    </source>
</evidence>
<comment type="subcellular location">
    <subcellularLocation>
        <location evidence="1">Membrane</location>
        <topology evidence="1">Multi-pass membrane protein</topology>
    </subcellularLocation>
</comment>
<feature type="transmembrane region" description="Helical" evidence="10">
    <location>
        <begin position="113"/>
        <end position="134"/>
    </location>
</feature>
<keyword evidence="9" id="KW-0407">Ion channel</keyword>
<keyword evidence="8" id="KW-0868">Chloride</keyword>
<dbReference type="RefSeq" id="WP_197659894.1">
    <property type="nucleotide sequence ID" value="NZ_JAEAGR010000002.1"/>
</dbReference>
<feature type="transmembrane region" description="Helical" evidence="10">
    <location>
        <begin position="290"/>
        <end position="310"/>
    </location>
</feature>
<dbReference type="Pfam" id="PF00654">
    <property type="entry name" value="Voltage_CLC"/>
    <property type="match status" value="1"/>
</dbReference>
<dbReference type="EMBL" id="JAEAGR010000002">
    <property type="protein sequence ID" value="MBH1939659.1"/>
    <property type="molecule type" value="Genomic_DNA"/>
</dbReference>
<dbReference type="InterPro" id="IPR014743">
    <property type="entry name" value="Cl-channel_core"/>
</dbReference>
<dbReference type="AlphaFoldDB" id="A0A8J7H0J1"/>
<sequence>MKNEIRYMRFYISNWLLIATLVGFGGGVAAVGLQTLIIFINEISGNIPLWLAPAIGGILVSVIYIWDKLASYYGTNHYIKAVNKTPDLLSFKTCFSKLLATAITLGFHGSGGVTGPMLVIGGSFASGISKIPLFKGKLSEEDYRRLIICGAAGAIGAIFRSPIGGGILVVEILYLSSLHYADLFPAMLSSVMGYVSFSMLSHGRPLFIIPNFQSSGYHIALFILSAILASLTSLFFISVFRKSQSIFGKIPYKKFHPVLGGILTGMVLLAAPKAAGIGSNMIQDMIVTKYPIQILLILLFGKILATSFTVSSGGSAGLVIPSLFIGAISGNIFLTILPEQEVGLAAALVTAGMAASLACVVNVPISAAVILMEVVGHNVGVPATIGSVIGFIIGHSKVIYQETSPDYSDFLRNKKFRESNMN</sequence>
<name>A0A8J7H0J1_9FIRM</name>
<feature type="transmembrane region" description="Helical" evidence="10">
    <location>
        <begin position="47"/>
        <end position="67"/>
    </location>
</feature>
<proteinExistence type="predicted"/>
<dbReference type="PANTHER" id="PTHR43427">
    <property type="entry name" value="CHLORIDE CHANNEL PROTEIN CLC-E"/>
    <property type="match status" value="1"/>
</dbReference>
<keyword evidence="3 10" id="KW-0812">Transmembrane</keyword>
<evidence type="ECO:0000313" key="11">
    <source>
        <dbReference type="EMBL" id="MBH1939659.1"/>
    </source>
</evidence>
<dbReference type="GO" id="GO:0005254">
    <property type="term" value="F:chloride channel activity"/>
    <property type="evidence" value="ECO:0007669"/>
    <property type="project" value="UniProtKB-KW"/>
</dbReference>
<keyword evidence="7" id="KW-0869">Chloride channel</keyword>
<evidence type="ECO:0000313" key="12">
    <source>
        <dbReference type="Proteomes" id="UP000623269"/>
    </source>
</evidence>
<evidence type="ECO:0000256" key="6">
    <source>
        <dbReference type="ARBA" id="ARBA00023136"/>
    </source>
</evidence>
<feature type="transmembrane region" description="Helical" evidence="10">
    <location>
        <begin position="258"/>
        <end position="278"/>
    </location>
</feature>
<dbReference type="Proteomes" id="UP000623269">
    <property type="component" value="Unassembled WGS sequence"/>
</dbReference>
<keyword evidence="12" id="KW-1185">Reference proteome</keyword>
<feature type="transmembrane region" description="Helical" evidence="10">
    <location>
        <begin position="316"/>
        <end position="337"/>
    </location>
</feature>
<evidence type="ECO:0000256" key="4">
    <source>
        <dbReference type="ARBA" id="ARBA00022989"/>
    </source>
</evidence>
<feature type="transmembrane region" description="Helical" evidence="10">
    <location>
        <begin position="375"/>
        <end position="394"/>
    </location>
</feature>
<evidence type="ECO:0000256" key="7">
    <source>
        <dbReference type="ARBA" id="ARBA00023173"/>
    </source>
</evidence>
<evidence type="ECO:0000256" key="8">
    <source>
        <dbReference type="ARBA" id="ARBA00023214"/>
    </source>
</evidence>
<keyword evidence="4 10" id="KW-1133">Transmembrane helix</keyword>
<dbReference type="SUPFAM" id="SSF81340">
    <property type="entry name" value="Clc chloride channel"/>
    <property type="match status" value="1"/>
</dbReference>
<dbReference type="Gene3D" id="1.10.3080.10">
    <property type="entry name" value="Clc chloride channel"/>
    <property type="match status" value="1"/>
</dbReference>
<feature type="transmembrane region" description="Helical" evidence="10">
    <location>
        <begin position="12"/>
        <end position="41"/>
    </location>
</feature>
<dbReference type="GO" id="GO:0034707">
    <property type="term" value="C:chloride channel complex"/>
    <property type="evidence" value="ECO:0007669"/>
    <property type="project" value="UniProtKB-KW"/>
</dbReference>
<reference evidence="11" key="1">
    <citation type="submission" date="2020-12" db="EMBL/GenBank/DDBJ databases">
        <title>M. sibirica DSM 26468T genome.</title>
        <authorList>
            <person name="Thieme N."/>
            <person name="Rettenmaier R."/>
            <person name="Zverlov V."/>
            <person name="Liebl W."/>
        </authorList>
    </citation>
    <scope>NUCLEOTIDE SEQUENCE</scope>
    <source>
        <strain evidence="11">DSM 26468</strain>
    </source>
</reference>
<protein>
    <submittedName>
        <fullName evidence="11">Chloride channel protein</fullName>
    </submittedName>
</protein>
<evidence type="ECO:0000256" key="2">
    <source>
        <dbReference type="ARBA" id="ARBA00022448"/>
    </source>
</evidence>
<evidence type="ECO:0000256" key="5">
    <source>
        <dbReference type="ARBA" id="ARBA00023065"/>
    </source>
</evidence>
<evidence type="ECO:0000256" key="3">
    <source>
        <dbReference type="ARBA" id="ARBA00022692"/>
    </source>
</evidence>
<feature type="transmembrane region" description="Helical" evidence="10">
    <location>
        <begin position="186"/>
        <end position="207"/>
    </location>
</feature>
<dbReference type="PRINTS" id="PR00762">
    <property type="entry name" value="CLCHANNEL"/>
</dbReference>